<reference evidence="4" key="1">
    <citation type="submission" date="2023-02" db="EMBL/GenBank/DDBJ databases">
        <title>Genome sequence of Hyphococcus flavus.</title>
        <authorList>
            <person name="Rong J.-C."/>
            <person name="Zhao Q."/>
            <person name="Yi M."/>
            <person name="Wu J.-Y."/>
        </authorList>
    </citation>
    <scope>NUCLEOTIDE SEQUENCE</scope>
    <source>
        <strain evidence="4">MCCC 1K03223</strain>
    </source>
</reference>
<dbReference type="KEGG" id="hfl:PUV54_15290"/>
<accession>A0AAE9ZB68</accession>
<dbReference type="Gene3D" id="2.60.40.3120">
    <property type="match status" value="1"/>
</dbReference>
<dbReference type="EMBL" id="CP118166">
    <property type="protein sequence ID" value="WDI31313.1"/>
    <property type="molecule type" value="Genomic_DNA"/>
</dbReference>
<comment type="similarity">
    <text evidence="2">Belongs to the peptidase M14 family.</text>
</comment>
<evidence type="ECO:0000259" key="3">
    <source>
        <dbReference type="PROSITE" id="PS52035"/>
    </source>
</evidence>
<name>A0AAE9ZB68_9PROT</name>
<keyword evidence="4" id="KW-0121">Carboxypeptidase</keyword>
<evidence type="ECO:0000256" key="1">
    <source>
        <dbReference type="ARBA" id="ARBA00001947"/>
    </source>
</evidence>
<dbReference type="AlphaFoldDB" id="A0AAE9ZB68"/>
<dbReference type="InterPro" id="IPR050821">
    <property type="entry name" value="Cytosolic_carboxypeptidase"/>
</dbReference>
<proteinExistence type="inferred from homology"/>
<dbReference type="CDD" id="cd06234">
    <property type="entry name" value="M14_PaCCP-like"/>
    <property type="match status" value="1"/>
</dbReference>
<dbReference type="RefSeq" id="WP_274493177.1">
    <property type="nucleotide sequence ID" value="NZ_CP118166.1"/>
</dbReference>
<dbReference type="PANTHER" id="PTHR12756">
    <property type="entry name" value="CYTOSOLIC CARBOXYPEPTIDASE"/>
    <property type="match status" value="1"/>
</dbReference>
<dbReference type="Pfam" id="PF00246">
    <property type="entry name" value="Peptidase_M14"/>
    <property type="match status" value="1"/>
</dbReference>
<dbReference type="GO" id="GO:0004181">
    <property type="term" value="F:metallocarboxypeptidase activity"/>
    <property type="evidence" value="ECO:0007669"/>
    <property type="project" value="InterPro"/>
</dbReference>
<evidence type="ECO:0000313" key="5">
    <source>
        <dbReference type="Proteomes" id="UP001214043"/>
    </source>
</evidence>
<dbReference type="PANTHER" id="PTHR12756:SF11">
    <property type="entry name" value="CYTOSOLIC CARBOXYPEPTIDASE 1"/>
    <property type="match status" value="1"/>
</dbReference>
<keyword evidence="4" id="KW-0645">Protease</keyword>
<dbReference type="PROSITE" id="PS52035">
    <property type="entry name" value="PEPTIDASE_M14"/>
    <property type="match status" value="1"/>
</dbReference>
<dbReference type="GO" id="GO:0006508">
    <property type="term" value="P:proteolysis"/>
    <property type="evidence" value="ECO:0007669"/>
    <property type="project" value="InterPro"/>
</dbReference>
<dbReference type="GO" id="GO:0008270">
    <property type="term" value="F:zinc ion binding"/>
    <property type="evidence" value="ECO:0007669"/>
    <property type="project" value="InterPro"/>
</dbReference>
<dbReference type="Proteomes" id="UP001214043">
    <property type="component" value="Chromosome"/>
</dbReference>
<evidence type="ECO:0000313" key="4">
    <source>
        <dbReference type="EMBL" id="WDI31313.1"/>
    </source>
</evidence>
<dbReference type="InterPro" id="IPR040626">
    <property type="entry name" value="Pepdidase_M14_N"/>
</dbReference>
<keyword evidence="4" id="KW-0378">Hydrolase</keyword>
<feature type="domain" description="Peptidase M14" evidence="3">
    <location>
        <begin position="109"/>
        <end position="372"/>
    </location>
</feature>
<dbReference type="InterPro" id="IPR000834">
    <property type="entry name" value="Peptidase_M14"/>
</dbReference>
<evidence type="ECO:0000256" key="2">
    <source>
        <dbReference type="PROSITE-ProRule" id="PRU01379"/>
    </source>
</evidence>
<comment type="cofactor">
    <cofactor evidence="1">
        <name>Zn(2+)</name>
        <dbReference type="ChEBI" id="CHEBI:29105"/>
    </cofactor>
</comment>
<protein>
    <submittedName>
        <fullName evidence="4">M14-type cytosolic carboxypeptidase</fullName>
    </submittedName>
</protein>
<dbReference type="Gene3D" id="3.40.630.10">
    <property type="entry name" value="Zn peptidases"/>
    <property type="match status" value="1"/>
</dbReference>
<keyword evidence="5" id="KW-1185">Reference proteome</keyword>
<sequence>MVKITSDFDSGNIVPLDISDPTNLTLEIKPDGKADFFQWFYFRVEGGKGQPLTMRLKNAHGASYLGGWKDYRAVASYDNETWFRVDTSFDDRELTIQHTPDHDSVYYAYFAPYQTSRYRDYINKVKSSPQLSHQVIGQTLDGQEIDYFRMGDAERQLWVIARQHPGETMGSWWMEGFLDRLTDKANVDAQTLRDKATLHIIPCMNLDGARRGHLRTNAAGKDLNRAWRNASVEESPEVYLVREAMRASGVDFFLDVHGDEAIANNFLDAPKGIPSWDALHEKRFNRYSDRLLEISRDFQTKDGYPVPAPGKGNLDIANAYVAETWDCLSMTLEMPFKDANVNPMPEVGWSPERCRHFAGEHLKVMAEIVDFLR</sequence>
<gene>
    <name evidence="4" type="ORF">PUV54_15290</name>
</gene>
<dbReference type="SUPFAM" id="SSF53187">
    <property type="entry name" value="Zn-dependent exopeptidases"/>
    <property type="match status" value="1"/>
</dbReference>
<dbReference type="Pfam" id="PF18027">
    <property type="entry name" value="Pepdidase_M14_N"/>
    <property type="match status" value="1"/>
</dbReference>
<feature type="active site" description="Proton donor/acceptor" evidence="2">
    <location>
        <position position="333"/>
    </location>
</feature>
<organism evidence="4 5">
    <name type="scientific">Hyphococcus flavus</name>
    <dbReference type="NCBI Taxonomy" id="1866326"/>
    <lineage>
        <taxon>Bacteria</taxon>
        <taxon>Pseudomonadati</taxon>
        <taxon>Pseudomonadota</taxon>
        <taxon>Alphaproteobacteria</taxon>
        <taxon>Parvularculales</taxon>
        <taxon>Parvularculaceae</taxon>
        <taxon>Hyphococcus</taxon>
    </lineage>
</organism>